<evidence type="ECO:0000313" key="3">
    <source>
        <dbReference type="EMBL" id="MDR7296098.1"/>
    </source>
</evidence>
<reference evidence="3 4" key="1">
    <citation type="submission" date="2023-07" db="EMBL/GenBank/DDBJ databases">
        <title>Sorghum-associated microbial communities from plants grown in Nebraska, USA.</title>
        <authorList>
            <person name="Schachtman D."/>
        </authorList>
    </citation>
    <scope>NUCLEOTIDE SEQUENCE [LARGE SCALE GENOMIC DNA]</scope>
    <source>
        <strain evidence="3 4">BE310</strain>
    </source>
</reference>
<keyword evidence="4" id="KW-1185">Reference proteome</keyword>
<dbReference type="Proteomes" id="UP001180536">
    <property type="component" value="Unassembled WGS sequence"/>
</dbReference>
<accession>A0ABU1Z659</accession>
<keyword evidence="1" id="KW-0732">Signal</keyword>
<dbReference type="Pfam" id="PF07589">
    <property type="entry name" value="PEP-CTERM"/>
    <property type="match status" value="1"/>
</dbReference>
<comment type="caution">
    <text evidence="3">The sequence shown here is derived from an EMBL/GenBank/DDBJ whole genome shotgun (WGS) entry which is preliminary data.</text>
</comment>
<dbReference type="EMBL" id="JAVDXQ010000002">
    <property type="protein sequence ID" value="MDR7296098.1"/>
    <property type="molecule type" value="Genomic_DNA"/>
</dbReference>
<dbReference type="InterPro" id="IPR013424">
    <property type="entry name" value="Ice-binding_C"/>
</dbReference>
<proteinExistence type="predicted"/>
<dbReference type="RefSeq" id="WP_310343223.1">
    <property type="nucleotide sequence ID" value="NZ_JAVDXQ010000002.1"/>
</dbReference>
<evidence type="ECO:0000313" key="4">
    <source>
        <dbReference type="Proteomes" id="UP001180536"/>
    </source>
</evidence>
<evidence type="ECO:0000256" key="1">
    <source>
        <dbReference type="SAM" id="SignalP"/>
    </source>
</evidence>
<evidence type="ECO:0000259" key="2">
    <source>
        <dbReference type="Pfam" id="PF07589"/>
    </source>
</evidence>
<feature type="signal peptide" evidence="1">
    <location>
        <begin position="1"/>
        <end position="28"/>
    </location>
</feature>
<organism evidence="3 4">
    <name type="scientific">Pelomonas aquatica</name>
    <dbReference type="NCBI Taxonomy" id="431058"/>
    <lineage>
        <taxon>Bacteria</taxon>
        <taxon>Pseudomonadati</taxon>
        <taxon>Pseudomonadota</taxon>
        <taxon>Betaproteobacteria</taxon>
        <taxon>Burkholderiales</taxon>
        <taxon>Sphaerotilaceae</taxon>
        <taxon>Roseateles</taxon>
    </lineage>
</organism>
<gene>
    <name evidence="3" type="ORF">J2X16_001437</name>
</gene>
<protein>
    <recommendedName>
        <fullName evidence="2">Ice-binding protein C-terminal domain-containing protein</fullName>
    </recommendedName>
</protein>
<feature type="chain" id="PRO_5046392584" description="Ice-binding protein C-terminal domain-containing protein" evidence="1">
    <location>
        <begin position="29"/>
        <end position="260"/>
    </location>
</feature>
<feature type="domain" description="Ice-binding protein C-terminal" evidence="2">
    <location>
        <begin position="232"/>
        <end position="255"/>
    </location>
</feature>
<name>A0ABU1Z659_9BURK</name>
<sequence length="260" mass="27061">MTTNHKTSFTLLLAVAASAWLALSPARAATPNYGAYAGVYGGSRSGGEGSFSAMANTLPTHGKYSYGWGQALLGDGTLHAASGATPCPSCHAKTGTNSVARYWDTVTFHNGKNLSLVELSVSIDGTLTPGNSQASARFYVGHAHADFFDHLDAYAPAVALASGTTVLGDELFVPLGDATYFVFAELTTSAVALPYAGSPNASADFGNTLHFRWTLPDGVTTSSASGQFMTAAVPEPSSWMMAGAGLLALGWLQRRRGLRR</sequence>